<evidence type="ECO:0000313" key="2">
    <source>
        <dbReference type="EMBL" id="WHY53869.1"/>
    </source>
</evidence>
<dbReference type="AlphaFoldDB" id="A0AAX3X4N8"/>
<evidence type="ECO:0000259" key="1">
    <source>
        <dbReference type="Pfam" id="PF24032"/>
    </source>
</evidence>
<sequence>MTNTRRAIANITYMGVNITQDIAPYLKSFKFNDNEGESDDIQIDLEDRNRKWQGPWLPKKGDKINASIELRNWYKEGATAKLNCGTFFVDDVSFKGPPDSISIKALSVPFTKGGKDTKKTKAWENTTLQNILTDIAKEAGLKLVYDAPTFLYDRVEQDKKTPLAFAKSLAKREGLATKVTKEQLVVYDELKYEKKAEVRTITRGEDDVKSYDFKVSAAEEQYSKVELSYFDSKTKKNIKYTYKVPGVKDGPTLKINKRAKNLEEAKRWAQAEARNKNKGSKSGKITLMGNEKMVQGVTVNIKNFGAFDGKYFIESSSHNVTGGYTTDINLREVLSY</sequence>
<evidence type="ECO:0000313" key="3">
    <source>
        <dbReference type="Proteomes" id="UP001178322"/>
    </source>
</evidence>
<reference evidence="2" key="1">
    <citation type="submission" date="2023-05" db="EMBL/GenBank/DDBJ databases">
        <title>Comparative genomics of Bacillaceae isolates and their secondary metabolite potential.</title>
        <authorList>
            <person name="Song L."/>
            <person name="Nielsen L.J."/>
            <person name="Mohite O."/>
            <person name="Xu X."/>
            <person name="Weber T."/>
            <person name="Kovacs A.T."/>
        </authorList>
    </citation>
    <scope>NUCLEOTIDE SEQUENCE</scope>
    <source>
        <strain evidence="2">LY1</strain>
    </source>
</reference>
<protein>
    <submittedName>
        <fullName evidence="2">Late control protein</fullName>
    </submittedName>
</protein>
<feature type="domain" description="YqbQ/XkdQ" evidence="1">
    <location>
        <begin position="118"/>
        <end position="330"/>
    </location>
</feature>
<dbReference type="Proteomes" id="UP001178322">
    <property type="component" value="Chromosome"/>
</dbReference>
<dbReference type="RefSeq" id="WP_283872353.1">
    <property type="nucleotide sequence ID" value="NZ_CP126101.1"/>
</dbReference>
<organism evidence="2 3">
    <name type="scientific">Lysinibacillus pakistanensis</name>
    <dbReference type="NCBI Taxonomy" id="759811"/>
    <lineage>
        <taxon>Bacteria</taxon>
        <taxon>Bacillati</taxon>
        <taxon>Bacillota</taxon>
        <taxon>Bacilli</taxon>
        <taxon>Bacillales</taxon>
        <taxon>Bacillaceae</taxon>
        <taxon>Lysinibacillus</taxon>
    </lineage>
</organism>
<gene>
    <name evidence="2" type="ORF">QNH24_11715</name>
</gene>
<name>A0AAX3X4N8_9BACI</name>
<dbReference type="EMBL" id="CP126101">
    <property type="protein sequence ID" value="WHY53869.1"/>
    <property type="molecule type" value="Genomic_DNA"/>
</dbReference>
<dbReference type="SUPFAM" id="SSF69279">
    <property type="entry name" value="Phage tail proteins"/>
    <property type="match status" value="1"/>
</dbReference>
<accession>A0AAX3X4N8</accession>
<dbReference type="InterPro" id="IPR056937">
    <property type="entry name" value="YqbQ/XkdQ"/>
</dbReference>
<dbReference type="Pfam" id="PF24032">
    <property type="entry name" value="YQBQ"/>
    <property type="match status" value="1"/>
</dbReference>
<proteinExistence type="predicted"/>